<keyword evidence="2" id="KW-0238">DNA-binding</keyword>
<comment type="caution">
    <text evidence="6">The sequence shown here is derived from an EMBL/GenBank/DDBJ whole genome shotgun (WGS) entry which is preliminary data.</text>
</comment>
<evidence type="ECO:0000259" key="5">
    <source>
        <dbReference type="PROSITE" id="PS51464"/>
    </source>
</evidence>
<dbReference type="PROSITE" id="PS51071">
    <property type="entry name" value="HTH_RPIR"/>
    <property type="match status" value="1"/>
</dbReference>
<accession>A0A0M3DGP9</accession>
<evidence type="ECO:0000259" key="4">
    <source>
        <dbReference type="PROSITE" id="PS51071"/>
    </source>
</evidence>
<organism evidence="6 7">
    <name type="scientific">Paraclostridium benzoelyticum</name>
    <dbReference type="NCBI Taxonomy" id="1629550"/>
    <lineage>
        <taxon>Bacteria</taxon>
        <taxon>Bacillati</taxon>
        <taxon>Bacillota</taxon>
        <taxon>Clostridia</taxon>
        <taxon>Peptostreptococcales</taxon>
        <taxon>Peptostreptococcaceae</taxon>
        <taxon>Paraclostridium</taxon>
    </lineage>
</organism>
<dbReference type="EMBL" id="LBBT01000184">
    <property type="protein sequence ID" value="KKY01463.1"/>
    <property type="molecule type" value="Genomic_DNA"/>
</dbReference>
<dbReference type="Pfam" id="PF01418">
    <property type="entry name" value="HTH_6"/>
    <property type="match status" value="1"/>
</dbReference>
<dbReference type="PANTHER" id="PTHR30514:SF10">
    <property type="entry name" value="MURR_RPIR FAMILY TRANSCRIPTIONAL REGULATOR"/>
    <property type="match status" value="1"/>
</dbReference>
<dbReference type="GO" id="GO:0003700">
    <property type="term" value="F:DNA-binding transcription factor activity"/>
    <property type="evidence" value="ECO:0007669"/>
    <property type="project" value="InterPro"/>
</dbReference>
<evidence type="ECO:0000256" key="3">
    <source>
        <dbReference type="ARBA" id="ARBA00023163"/>
    </source>
</evidence>
<dbReference type="AlphaFoldDB" id="A0A0M3DGP9"/>
<dbReference type="InterPro" id="IPR009057">
    <property type="entry name" value="Homeodomain-like_sf"/>
</dbReference>
<dbReference type="PANTHER" id="PTHR30514">
    <property type="entry name" value="GLUCOKINASE"/>
    <property type="match status" value="1"/>
</dbReference>
<evidence type="ECO:0000313" key="7">
    <source>
        <dbReference type="Proteomes" id="UP000034407"/>
    </source>
</evidence>
<keyword evidence="3" id="KW-0804">Transcription</keyword>
<dbReference type="PATRIC" id="fig|1629550.3.peg.1141"/>
<evidence type="ECO:0000313" key="6">
    <source>
        <dbReference type="EMBL" id="KKY01463.1"/>
    </source>
</evidence>
<dbReference type="InterPro" id="IPR047640">
    <property type="entry name" value="RpiR-like"/>
</dbReference>
<gene>
    <name evidence="6" type="ORF">VN21_08525</name>
</gene>
<dbReference type="InterPro" id="IPR000281">
    <property type="entry name" value="HTH_RpiR"/>
</dbReference>
<keyword evidence="1" id="KW-0805">Transcription regulation</keyword>
<reference evidence="6 7" key="1">
    <citation type="submission" date="2015-04" db="EMBL/GenBank/DDBJ databases">
        <title>Microcin producing Clostridium sp. JC272T.</title>
        <authorList>
            <person name="Jyothsna T."/>
            <person name="Sasikala C."/>
            <person name="Ramana C."/>
        </authorList>
    </citation>
    <scope>NUCLEOTIDE SEQUENCE [LARGE SCALE GENOMIC DNA]</scope>
    <source>
        <strain evidence="6 7">JC272</strain>
    </source>
</reference>
<proteinExistence type="predicted"/>
<feature type="domain" description="HTH rpiR-type" evidence="4">
    <location>
        <begin position="1"/>
        <end position="73"/>
    </location>
</feature>
<evidence type="ECO:0000256" key="1">
    <source>
        <dbReference type="ARBA" id="ARBA00023015"/>
    </source>
</evidence>
<dbReference type="CDD" id="cd05013">
    <property type="entry name" value="SIS_RpiR"/>
    <property type="match status" value="1"/>
</dbReference>
<dbReference type="InterPro" id="IPR001347">
    <property type="entry name" value="SIS_dom"/>
</dbReference>
<sequence length="241" mass="27196">MKFSHKLNNLSHAEKHIFYYIDSNISQSKNLSLTALAEINSVSTTTIIRMCSKLGLSGYSELKHIIKDLDKEDFTKDREQQISDIIANLNQNIANLNTTNINKLAKSIKNANKVVIVAVGLSKPIGEYFSKLLMQVNKNSFYVYESHMIDLLDQNIQYGDLVIFVSNSGETNTLITSCEKFKYKQFTTAAIINRPKSRLSTLVDIPINTSSQQVKISGYDTTPRSTLLVVIDILFETYLNL</sequence>
<dbReference type="GO" id="GO:1901135">
    <property type="term" value="P:carbohydrate derivative metabolic process"/>
    <property type="evidence" value="ECO:0007669"/>
    <property type="project" value="InterPro"/>
</dbReference>
<protein>
    <submittedName>
        <fullName evidence="6">Regulator</fullName>
    </submittedName>
</protein>
<dbReference type="Proteomes" id="UP000034407">
    <property type="component" value="Unassembled WGS sequence"/>
</dbReference>
<evidence type="ECO:0000256" key="2">
    <source>
        <dbReference type="ARBA" id="ARBA00023125"/>
    </source>
</evidence>
<dbReference type="SUPFAM" id="SSF46689">
    <property type="entry name" value="Homeodomain-like"/>
    <property type="match status" value="1"/>
</dbReference>
<dbReference type="Gene3D" id="1.10.10.10">
    <property type="entry name" value="Winged helix-like DNA-binding domain superfamily/Winged helix DNA-binding domain"/>
    <property type="match status" value="1"/>
</dbReference>
<dbReference type="SUPFAM" id="SSF53697">
    <property type="entry name" value="SIS domain"/>
    <property type="match status" value="1"/>
</dbReference>
<name>A0A0M3DGP9_9FIRM</name>
<dbReference type="RefSeq" id="WP_046822871.1">
    <property type="nucleotide sequence ID" value="NZ_LBBT01000184.1"/>
</dbReference>
<dbReference type="PROSITE" id="PS51464">
    <property type="entry name" value="SIS"/>
    <property type="match status" value="1"/>
</dbReference>
<feature type="domain" description="SIS" evidence="5">
    <location>
        <begin position="104"/>
        <end position="241"/>
    </location>
</feature>
<dbReference type="InterPro" id="IPR035472">
    <property type="entry name" value="RpiR-like_SIS"/>
</dbReference>
<dbReference type="GO" id="GO:0003677">
    <property type="term" value="F:DNA binding"/>
    <property type="evidence" value="ECO:0007669"/>
    <property type="project" value="UniProtKB-KW"/>
</dbReference>
<dbReference type="InterPro" id="IPR036388">
    <property type="entry name" value="WH-like_DNA-bd_sf"/>
</dbReference>
<dbReference type="InterPro" id="IPR046348">
    <property type="entry name" value="SIS_dom_sf"/>
</dbReference>
<dbReference type="Gene3D" id="3.40.50.10490">
    <property type="entry name" value="Glucose-6-phosphate isomerase like protein, domain 1"/>
    <property type="match status" value="1"/>
</dbReference>
<dbReference type="Pfam" id="PF01380">
    <property type="entry name" value="SIS"/>
    <property type="match status" value="1"/>
</dbReference>
<dbReference type="GO" id="GO:0097367">
    <property type="term" value="F:carbohydrate derivative binding"/>
    <property type="evidence" value="ECO:0007669"/>
    <property type="project" value="InterPro"/>
</dbReference>
<keyword evidence="7" id="KW-1185">Reference proteome</keyword>